<organism evidence="4 5">
    <name type="scientific">Amycolatopsis camponoti</name>
    <dbReference type="NCBI Taxonomy" id="2606593"/>
    <lineage>
        <taxon>Bacteria</taxon>
        <taxon>Bacillati</taxon>
        <taxon>Actinomycetota</taxon>
        <taxon>Actinomycetes</taxon>
        <taxon>Pseudonocardiales</taxon>
        <taxon>Pseudonocardiaceae</taxon>
        <taxon>Amycolatopsis</taxon>
    </lineage>
</organism>
<dbReference type="RefSeq" id="WP_155545800.1">
    <property type="nucleotide sequence ID" value="NZ_CABVGP010000002.1"/>
</dbReference>
<dbReference type="PROSITE" id="PS50075">
    <property type="entry name" value="CARRIER"/>
    <property type="match status" value="1"/>
</dbReference>
<dbReference type="Pfam" id="PF00501">
    <property type="entry name" value="AMP-binding"/>
    <property type="match status" value="1"/>
</dbReference>
<keyword evidence="1" id="KW-0596">Phosphopantetheine</keyword>
<dbReference type="GO" id="GO:0043041">
    <property type="term" value="P:amino acid activation for nonribosomal peptide biosynthetic process"/>
    <property type="evidence" value="ECO:0007669"/>
    <property type="project" value="TreeGrafter"/>
</dbReference>
<name>A0A6I8LYK8_9PSEU</name>
<dbReference type="InterPro" id="IPR009081">
    <property type="entry name" value="PP-bd_ACP"/>
</dbReference>
<dbReference type="InterPro" id="IPR036736">
    <property type="entry name" value="ACP-like_sf"/>
</dbReference>
<dbReference type="Gene3D" id="3.30.300.30">
    <property type="match status" value="1"/>
</dbReference>
<dbReference type="SUPFAM" id="SSF47336">
    <property type="entry name" value="ACP-like"/>
    <property type="match status" value="1"/>
</dbReference>
<evidence type="ECO:0000313" key="4">
    <source>
        <dbReference type="EMBL" id="VVJ20735.1"/>
    </source>
</evidence>
<proteinExistence type="predicted"/>
<accession>A0A6I8LYK8</accession>
<evidence type="ECO:0000259" key="3">
    <source>
        <dbReference type="PROSITE" id="PS50075"/>
    </source>
</evidence>
<dbReference type="InterPro" id="IPR020845">
    <property type="entry name" value="AMP-binding_CS"/>
</dbReference>
<keyword evidence="2" id="KW-0597">Phosphoprotein</keyword>
<dbReference type="GO" id="GO:0031177">
    <property type="term" value="F:phosphopantetheine binding"/>
    <property type="evidence" value="ECO:0007669"/>
    <property type="project" value="InterPro"/>
</dbReference>
<dbReference type="FunFam" id="3.30.300.30:FF:000010">
    <property type="entry name" value="Enterobactin synthetase component F"/>
    <property type="match status" value="1"/>
</dbReference>
<dbReference type="Gene3D" id="1.10.1200.10">
    <property type="entry name" value="ACP-like"/>
    <property type="match status" value="1"/>
</dbReference>
<dbReference type="Gene3D" id="3.40.50.12780">
    <property type="entry name" value="N-terminal domain of ligase-like"/>
    <property type="match status" value="1"/>
</dbReference>
<dbReference type="InterPro" id="IPR020806">
    <property type="entry name" value="PKS_PP-bd"/>
</dbReference>
<dbReference type="FunFam" id="3.40.50.12780:FF:000012">
    <property type="entry name" value="Non-ribosomal peptide synthetase"/>
    <property type="match status" value="1"/>
</dbReference>
<dbReference type="InterPro" id="IPR045851">
    <property type="entry name" value="AMP-bd_C_sf"/>
</dbReference>
<dbReference type="PROSITE" id="PS00455">
    <property type="entry name" value="AMP_BINDING"/>
    <property type="match status" value="1"/>
</dbReference>
<dbReference type="EMBL" id="CABVGP010000002">
    <property type="protein sequence ID" value="VVJ20735.1"/>
    <property type="molecule type" value="Genomic_DNA"/>
</dbReference>
<dbReference type="InterPro" id="IPR000873">
    <property type="entry name" value="AMP-dep_synth/lig_dom"/>
</dbReference>
<protein>
    <submittedName>
        <fullName evidence="4">Polyketide synthase modules and related proteins</fullName>
    </submittedName>
</protein>
<reference evidence="4 5" key="1">
    <citation type="submission" date="2019-09" db="EMBL/GenBank/DDBJ databases">
        <authorList>
            <person name="Leyn A S."/>
        </authorList>
    </citation>
    <scope>NUCLEOTIDE SEQUENCE [LARGE SCALE GENOMIC DNA]</scope>
    <source>
        <strain evidence="4">AA231_1</strain>
    </source>
</reference>
<dbReference type="Proteomes" id="UP000399805">
    <property type="component" value="Unassembled WGS sequence"/>
</dbReference>
<evidence type="ECO:0000256" key="1">
    <source>
        <dbReference type="ARBA" id="ARBA00022450"/>
    </source>
</evidence>
<sequence length="586" mass="60691">MANDGVHRTLHELWEHAVRGHRHRTALIAGGEVLSYDEVNTRANRLARLLADHGAGPERVVALAMPRSAAMVTSVLAVAKAGAAFLPADLAYPAERVAHMLADAAPVVVCTTRAGAAALPETGVPLVVLDDEGPAGGLEKRPGTDLTGGERTGGVSAANLAYVIYTSGSTGRPKGVAVTHAGLAGLASAKVAAMRVTEDSRVLQFASPSFDAFLTELLSAFTAGAALVVPSAPTLAGEVLKAALLDGRVTHAVLPPTAVATLAPEDFPELRTLVVAGEACPPDLVARWAPHVRLLNAYGPTEGTVCATMTGPLSPAEPVTIGTPIAGVSVHVLDAELRPVPAGEIGELYLGGAGLARGYLGRPTLTAERFVADPFSTAGARLYRTGDLGSCRADGAIVFHGRVDDQVKLRGFRIELGEVEAVLTRHPKVARAAAVVRADEAGGGQLVVHVVPANGSTPSPDELRAHARKYLPDHMVPAAYPALADLPLSPNGKVDRTALLEREVRPRAGGRPPETSAEKAIYSIFLELFEGAPIDVGSNFFELGGTSILAIDVILRAQEAGLELSPRSVIDNPTIEALAAAARSEA</sequence>
<dbReference type="AlphaFoldDB" id="A0A6I8LYK8"/>
<dbReference type="SUPFAM" id="SSF56801">
    <property type="entry name" value="Acetyl-CoA synthetase-like"/>
    <property type="match status" value="1"/>
</dbReference>
<dbReference type="InterPro" id="IPR042099">
    <property type="entry name" value="ANL_N_sf"/>
</dbReference>
<evidence type="ECO:0000313" key="5">
    <source>
        <dbReference type="Proteomes" id="UP000399805"/>
    </source>
</evidence>
<dbReference type="PANTHER" id="PTHR45527">
    <property type="entry name" value="NONRIBOSOMAL PEPTIDE SYNTHETASE"/>
    <property type="match status" value="1"/>
</dbReference>
<feature type="domain" description="Carrier" evidence="3">
    <location>
        <begin position="512"/>
        <end position="586"/>
    </location>
</feature>
<dbReference type="GO" id="GO:0005737">
    <property type="term" value="C:cytoplasm"/>
    <property type="evidence" value="ECO:0007669"/>
    <property type="project" value="TreeGrafter"/>
</dbReference>
<keyword evidence="5" id="KW-1185">Reference proteome</keyword>
<dbReference type="GO" id="GO:0044550">
    <property type="term" value="P:secondary metabolite biosynthetic process"/>
    <property type="evidence" value="ECO:0007669"/>
    <property type="project" value="UniProtKB-ARBA"/>
</dbReference>
<dbReference type="InterPro" id="IPR025110">
    <property type="entry name" value="AMP-bd_C"/>
</dbReference>
<evidence type="ECO:0000256" key="2">
    <source>
        <dbReference type="ARBA" id="ARBA00022553"/>
    </source>
</evidence>
<dbReference type="NCBIfam" id="TIGR01733">
    <property type="entry name" value="AA-adenyl-dom"/>
    <property type="match status" value="1"/>
</dbReference>
<dbReference type="SMART" id="SM00823">
    <property type="entry name" value="PKS_PP"/>
    <property type="match status" value="1"/>
</dbReference>
<gene>
    <name evidence="4" type="ORF">AA23TX_05756</name>
</gene>
<dbReference type="InterPro" id="IPR010071">
    <property type="entry name" value="AA_adenyl_dom"/>
</dbReference>
<dbReference type="PANTHER" id="PTHR45527:SF1">
    <property type="entry name" value="FATTY ACID SYNTHASE"/>
    <property type="match status" value="1"/>
</dbReference>
<dbReference type="Pfam" id="PF00550">
    <property type="entry name" value="PP-binding"/>
    <property type="match status" value="1"/>
</dbReference>
<dbReference type="Pfam" id="PF13193">
    <property type="entry name" value="AMP-binding_C"/>
    <property type="match status" value="1"/>
</dbReference>